<organism evidence="1 2">
    <name type="scientific">Ooceraea biroi</name>
    <name type="common">Clonal raider ant</name>
    <name type="synonym">Cerapachys biroi</name>
    <dbReference type="NCBI Taxonomy" id="2015173"/>
    <lineage>
        <taxon>Eukaryota</taxon>
        <taxon>Metazoa</taxon>
        <taxon>Ecdysozoa</taxon>
        <taxon>Arthropoda</taxon>
        <taxon>Hexapoda</taxon>
        <taxon>Insecta</taxon>
        <taxon>Pterygota</taxon>
        <taxon>Neoptera</taxon>
        <taxon>Endopterygota</taxon>
        <taxon>Hymenoptera</taxon>
        <taxon>Apocrita</taxon>
        <taxon>Aculeata</taxon>
        <taxon>Formicoidea</taxon>
        <taxon>Formicidae</taxon>
        <taxon>Dorylinae</taxon>
        <taxon>Ooceraea</taxon>
    </lineage>
</organism>
<accession>A0A026WR53</accession>
<dbReference type="EMBL" id="KK107133">
    <property type="protein sequence ID" value="EZA58121.1"/>
    <property type="molecule type" value="Genomic_DNA"/>
</dbReference>
<sequence>MYRFNSRIIELSLWPRITICCSLSCLATCKLNVSSLFHVTSSKLINCLFMRILLTSFAELPETSIHVFEKKAHEPSMKRM</sequence>
<name>A0A026WR53_OOCBI</name>
<dbReference type="Proteomes" id="UP000053097">
    <property type="component" value="Unassembled WGS sequence"/>
</dbReference>
<protein>
    <submittedName>
        <fullName evidence="1">Uncharacterized protein</fullName>
    </submittedName>
</protein>
<reference evidence="1 2" key="1">
    <citation type="journal article" date="2014" name="Curr. Biol.">
        <title>The genome of the clonal raider ant Cerapachys biroi.</title>
        <authorList>
            <person name="Oxley P.R."/>
            <person name="Ji L."/>
            <person name="Fetter-Pruneda I."/>
            <person name="McKenzie S.K."/>
            <person name="Li C."/>
            <person name="Hu H."/>
            <person name="Zhang G."/>
            <person name="Kronauer D.J."/>
        </authorList>
    </citation>
    <scope>NUCLEOTIDE SEQUENCE [LARGE SCALE GENOMIC DNA]</scope>
</reference>
<dbReference type="AlphaFoldDB" id="A0A026WR53"/>
<keyword evidence="2" id="KW-1185">Reference proteome</keyword>
<evidence type="ECO:0000313" key="2">
    <source>
        <dbReference type="Proteomes" id="UP000053097"/>
    </source>
</evidence>
<gene>
    <name evidence="1" type="ORF">X777_01892</name>
</gene>
<proteinExistence type="predicted"/>
<evidence type="ECO:0000313" key="1">
    <source>
        <dbReference type="EMBL" id="EZA58121.1"/>
    </source>
</evidence>